<name>A0ABV9NR39_9GAMM</name>
<sequence length="62" mass="6858">MNLYPRAVTPEDGIPFDATAVEAEAAHVRAWLNRRRERQAPETAQAVEQAERAIRAELGDAA</sequence>
<comment type="caution">
    <text evidence="1">The sequence shown here is derived from an EMBL/GenBank/DDBJ whole genome shotgun (WGS) entry which is preliminary data.</text>
</comment>
<accession>A0ABV9NR39</accession>
<gene>
    <name evidence="1" type="ORF">ACFO3Q_15195</name>
</gene>
<evidence type="ECO:0000313" key="2">
    <source>
        <dbReference type="Proteomes" id="UP001595892"/>
    </source>
</evidence>
<reference evidence="2" key="1">
    <citation type="journal article" date="2019" name="Int. J. Syst. Evol. Microbiol.">
        <title>The Global Catalogue of Microorganisms (GCM) 10K type strain sequencing project: providing services to taxonomists for standard genome sequencing and annotation.</title>
        <authorList>
            <consortium name="The Broad Institute Genomics Platform"/>
            <consortium name="The Broad Institute Genome Sequencing Center for Infectious Disease"/>
            <person name="Wu L."/>
            <person name="Ma J."/>
        </authorList>
    </citation>
    <scope>NUCLEOTIDE SEQUENCE [LARGE SCALE GENOMIC DNA]</scope>
    <source>
        <strain evidence="2">CGMCC 1.13574</strain>
    </source>
</reference>
<protein>
    <submittedName>
        <fullName evidence="1">Uncharacterized protein</fullName>
    </submittedName>
</protein>
<evidence type="ECO:0000313" key="1">
    <source>
        <dbReference type="EMBL" id="MFC4729514.1"/>
    </source>
</evidence>
<dbReference type="EMBL" id="JBHSGG010000044">
    <property type="protein sequence ID" value="MFC4729514.1"/>
    <property type="molecule type" value="Genomic_DNA"/>
</dbReference>
<organism evidence="1 2">
    <name type="scientific">Coralloluteibacterium thermophilum</name>
    <dbReference type="NCBI Taxonomy" id="2707049"/>
    <lineage>
        <taxon>Bacteria</taxon>
        <taxon>Pseudomonadati</taxon>
        <taxon>Pseudomonadota</taxon>
        <taxon>Gammaproteobacteria</taxon>
        <taxon>Lysobacterales</taxon>
        <taxon>Lysobacteraceae</taxon>
        <taxon>Coralloluteibacterium</taxon>
    </lineage>
</organism>
<keyword evidence="2" id="KW-1185">Reference proteome</keyword>
<proteinExistence type="predicted"/>
<dbReference type="Proteomes" id="UP001595892">
    <property type="component" value="Unassembled WGS sequence"/>
</dbReference>
<dbReference type="RefSeq" id="WP_377005565.1">
    <property type="nucleotide sequence ID" value="NZ_JBHSGG010000044.1"/>
</dbReference>